<name>A0A1R2CM19_9CILI</name>
<feature type="domain" description="RING-type" evidence="3">
    <location>
        <begin position="110"/>
        <end position="151"/>
    </location>
</feature>
<sequence>MDSTILSYCLYFAKRYFRIIYFSYTLILMIFVLIFPSYAKLILILWFIILLILITLQLIILLYYRDPQLQYTNIVLATINPSFYRFSITSTDEFDNFALHKKPSKKLGLCVICLDNICINQMIYELDCKHFFHSKCCKKWFKIKPVCPTCKHVLSFK</sequence>
<gene>
    <name evidence="4" type="ORF">SteCoe_7681</name>
</gene>
<dbReference type="InterPro" id="IPR013083">
    <property type="entry name" value="Znf_RING/FYVE/PHD"/>
</dbReference>
<protein>
    <recommendedName>
        <fullName evidence="3">RING-type domain-containing protein</fullName>
    </recommendedName>
</protein>
<keyword evidence="2" id="KW-1133">Transmembrane helix</keyword>
<organism evidence="4 5">
    <name type="scientific">Stentor coeruleus</name>
    <dbReference type="NCBI Taxonomy" id="5963"/>
    <lineage>
        <taxon>Eukaryota</taxon>
        <taxon>Sar</taxon>
        <taxon>Alveolata</taxon>
        <taxon>Ciliophora</taxon>
        <taxon>Postciliodesmatophora</taxon>
        <taxon>Heterotrichea</taxon>
        <taxon>Heterotrichida</taxon>
        <taxon>Stentoridae</taxon>
        <taxon>Stentor</taxon>
    </lineage>
</organism>
<dbReference type="SMART" id="SM00184">
    <property type="entry name" value="RING"/>
    <property type="match status" value="1"/>
</dbReference>
<keyword evidence="1" id="KW-0862">Zinc</keyword>
<evidence type="ECO:0000259" key="3">
    <source>
        <dbReference type="PROSITE" id="PS50089"/>
    </source>
</evidence>
<keyword evidence="2" id="KW-0812">Transmembrane</keyword>
<keyword evidence="2" id="KW-0472">Membrane</keyword>
<evidence type="ECO:0000256" key="1">
    <source>
        <dbReference type="PROSITE-ProRule" id="PRU00175"/>
    </source>
</evidence>
<feature type="transmembrane region" description="Helical" evidence="2">
    <location>
        <begin position="41"/>
        <end position="64"/>
    </location>
</feature>
<reference evidence="4 5" key="1">
    <citation type="submission" date="2016-11" db="EMBL/GenBank/DDBJ databases">
        <title>The macronuclear genome of Stentor coeruleus: a giant cell with tiny introns.</title>
        <authorList>
            <person name="Slabodnick M."/>
            <person name="Ruby J.G."/>
            <person name="Reiff S.B."/>
            <person name="Swart E.C."/>
            <person name="Gosai S."/>
            <person name="Prabakaran S."/>
            <person name="Witkowska E."/>
            <person name="Larue G.E."/>
            <person name="Fisher S."/>
            <person name="Freeman R.M."/>
            <person name="Gunawardena J."/>
            <person name="Chu W."/>
            <person name="Stover N.A."/>
            <person name="Gregory B.D."/>
            <person name="Nowacki M."/>
            <person name="Derisi J."/>
            <person name="Roy S.W."/>
            <person name="Marshall W.F."/>
            <person name="Sood P."/>
        </authorList>
    </citation>
    <scope>NUCLEOTIDE SEQUENCE [LARGE SCALE GENOMIC DNA]</scope>
    <source>
        <strain evidence="4">WM001</strain>
    </source>
</reference>
<evidence type="ECO:0000313" key="5">
    <source>
        <dbReference type="Proteomes" id="UP000187209"/>
    </source>
</evidence>
<dbReference type="InterPro" id="IPR051826">
    <property type="entry name" value="E3_ubiquitin-ligase_domain"/>
</dbReference>
<dbReference type="GO" id="GO:0008270">
    <property type="term" value="F:zinc ion binding"/>
    <property type="evidence" value="ECO:0007669"/>
    <property type="project" value="UniProtKB-KW"/>
</dbReference>
<accession>A0A1R2CM19</accession>
<keyword evidence="5" id="KW-1185">Reference proteome</keyword>
<dbReference type="Pfam" id="PF13639">
    <property type="entry name" value="zf-RING_2"/>
    <property type="match status" value="1"/>
</dbReference>
<keyword evidence="1" id="KW-0863">Zinc-finger</keyword>
<dbReference type="SUPFAM" id="SSF57850">
    <property type="entry name" value="RING/U-box"/>
    <property type="match status" value="1"/>
</dbReference>
<proteinExistence type="predicted"/>
<dbReference type="PANTHER" id="PTHR22765">
    <property type="entry name" value="RING FINGER AND PROTEASE ASSOCIATED DOMAIN-CONTAINING"/>
    <property type="match status" value="1"/>
</dbReference>
<evidence type="ECO:0000313" key="4">
    <source>
        <dbReference type="EMBL" id="OMJ90006.1"/>
    </source>
</evidence>
<dbReference type="Proteomes" id="UP000187209">
    <property type="component" value="Unassembled WGS sequence"/>
</dbReference>
<dbReference type="GO" id="GO:0006511">
    <property type="term" value="P:ubiquitin-dependent protein catabolic process"/>
    <property type="evidence" value="ECO:0007669"/>
    <property type="project" value="TreeGrafter"/>
</dbReference>
<feature type="transmembrane region" description="Helical" evidence="2">
    <location>
        <begin position="16"/>
        <end position="35"/>
    </location>
</feature>
<evidence type="ECO:0000256" key="2">
    <source>
        <dbReference type="SAM" id="Phobius"/>
    </source>
</evidence>
<keyword evidence="1" id="KW-0479">Metal-binding</keyword>
<dbReference type="PROSITE" id="PS50089">
    <property type="entry name" value="ZF_RING_2"/>
    <property type="match status" value="1"/>
</dbReference>
<dbReference type="GO" id="GO:0061630">
    <property type="term" value="F:ubiquitin protein ligase activity"/>
    <property type="evidence" value="ECO:0007669"/>
    <property type="project" value="TreeGrafter"/>
</dbReference>
<dbReference type="AlphaFoldDB" id="A0A1R2CM19"/>
<comment type="caution">
    <text evidence="4">The sequence shown here is derived from an EMBL/GenBank/DDBJ whole genome shotgun (WGS) entry which is preliminary data.</text>
</comment>
<dbReference type="Gene3D" id="3.30.40.10">
    <property type="entry name" value="Zinc/RING finger domain, C3HC4 (zinc finger)"/>
    <property type="match status" value="1"/>
</dbReference>
<dbReference type="InterPro" id="IPR001841">
    <property type="entry name" value="Znf_RING"/>
</dbReference>
<dbReference type="EMBL" id="MPUH01000112">
    <property type="protein sequence ID" value="OMJ90006.1"/>
    <property type="molecule type" value="Genomic_DNA"/>
</dbReference>